<evidence type="ECO:0000313" key="4">
    <source>
        <dbReference type="EnsemblProtists" id="EOD24058"/>
    </source>
</evidence>
<dbReference type="PaxDb" id="2903-EOD24058"/>
<proteinExistence type="predicted"/>
<reference evidence="5" key="1">
    <citation type="journal article" date="2013" name="Nature">
        <title>Pan genome of the phytoplankton Emiliania underpins its global distribution.</title>
        <authorList>
            <person name="Read B.A."/>
            <person name="Kegel J."/>
            <person name="Klute M.J."/>
            <person name="Kuo A."/>
            <person name="Lefebvre S.C."/>
            <person name="Maumus F."/>
            <person name="Mayer C."/>
            <person name="Miller J."/>
            <person name="Monier A."/>
            <person name="Salamov A."/>
            <person name="Young J."/>
            <person name="Aguilar M."/>
            <person name="Claverie J.M."/>
            <person name="Frickenhaus S."/>
            <person name="Gonzalez K."/>
            <person name="Herman E.K."/>
            <person name="Lin Y.C."/>
            <person name="Napier J."/>
            <person name="Ogata H."/>
            <person name="Sarno A.F."/>
            <person name="Shmutz J."/>
            <person name="Schroeder D."/>
            <person name="de Vargas C."/>
            <person name="Verret F."/>
            <person name="von Dassow P."/>
            <person name="Valentin K."/>
            <person name="Van de Peer Y."/>
            <person name="Wheeler G."/>
            <person name="Dacks J.B."/>
            <person name="Delwiche C.F."/>
            <person name="Dyhrman S.T."/>
            <person name="Glockner G."/>
            <person name="John U."/>
            <person name="Richards T."/>
            <person name="Worden A.Z."/>
            <person name="Zhang X."/>
            <person name="Grigoriev I.V."/>
            <person name="Allen A.E."/>
            <person name="Bidle K."/>
            <person name="Borodovsky M."/>
            <person name="Bowler C."/>
            <person name="Brownlee C."/>
            <person name="Cock J.M."/>
            <person name="Elias M."/>
            <person name="Gladyshev V.N."/>
            <person name="Groth M."/>
            <person name="Guda C."/>
            <person name="Hadaegh A."/>
            <person name="Iglesias-Rodriguez M.D."/>
            <person name="Jenkins J."/>
            <person name="Jones B.M."/>
            <person name="Lawson T."/>
            <person name="Leese F."/>
            <person name="Lindquist E."/>
            <person name="Lobanov A."/>
            <person name="Lomsadze A."/>
            <person name="Malik S.B."/>
            <person name="Marsh M.E."/>
            <person name="Mackinder L."/>
            <person name="Mock T."/>
            <person name="Mueller-Roeber B."/>
            <person name="Pagarete A."/>
            <person name="Parker M."/>
            <person name="Probert I."/>
            <person name="Quesneville H."/>
            <person name="Raines C."/>
            <person name="Rensing S.A."/>
            <person name="Riano-Pachon D.M."/>
            <person name="Richier S."/>
            <person name="Rokitta S."/>
            <person name="Shiraiwa Y."/>
            <person name="Soanes D.M."/>
            <person name="van der Giezen M."/>
            <person name="Wahlund T.M."/>
            <person name="Williams B."/>
            <person name="Wilson W."/>
            <person name="Wolfe G."/>
            <person name="Wurch L.L."/>
        </authorList>
    </citation>
    <scope>NUCLEOTIDE SEQUENCE</scope>
</reference>
<dbReference type="PROSITE" id="PS00018">
    <property type="entry name" value="EF_HAND_1"/>
    <property type="match status" value="2"/>
</dbReference>
<evidence type="ECO:0000256" key="1">
    <source>
        <dbReference type="ARBA" id="ARBA00022837"/>
    </source>
</evidence>
<reference evidence="4" key="2">
    <citation type="submission" date="2024-10" db="UniProtKB">
        <authorList>
            <consortium name="EnsemblProtists"/>
        </authorList>
    </citation>
    <scope>IDENTIFICATION</scope>
</reference>
<dbReference type="GeneID" id="17269604"/>
<accession>A0A0D3JKM3</accession>
<dbReference type="InterPro" id="IPR011992">
    <property type="entry name" value="EF-hand-dom_pair"/>
</dbReference>
<keyword evidence="1" id="KW-0106">Calcium</keyword>
<dbReference type="SMART" id="SM00054">
    <property type="entry name" value="EFh"/>
    <property type="match status" value="2"/>
</dbReference>
<organism evidence="4 5">
    <name type="scientific">Emiliania huxleyi (strain CCMP1516)</name>
    <dbReference type="NCBI Taxonomy" id="280463"/>
    <lineage>
        <taxon>Eukaryota</taxon>
        <taxon>Haptista</taxon>
        <taxon>Haptophyta</taxon>
        <taxon>Prymnesiophyceae</taxon>
        <taxon>Isochrysidales</taxon>
        <taxon>Noelaerhabdaceae</taxon>
        <taxon>Emiliania</taxon>
    </lineage>
</organism>
<dbReference type="GO" id="GO:0005509">
    <property type="term" value="F:calcium ion binding"/>
    <property type="evidence" value="ECO:0007669"/>
    <property type="project" value="InterPro"/>
</dbReference>
<sequence>MLMLRCPLVLTLTSRRPLLGMRTYPLLGMRTYRGHEDMLTASEACRSLFSSPVCDAWHSLVPERPLGSDAALQDAFAKLDLDGNGHLDARELKQALLCAASKTVTIEVDIDDRVDEMIGWADMSDDGVVTFEEYKKIILAGCATRDGGRVSVRKVSAVASAISSPRTAGASVNSTTSTRGPDGDTIYL</sequence>
<dbReference type="InterPro" id="IPR002048">
    <property type="entry name" value="EF_hand_dom"/>
</dbReference>
<keyword evidence="5" id="KW-1185">Reference proteome</keyword>
<evidence type="ECO:0000256" key="2">
    <source>
        <dbReference type="SAM" id="MobiDB-lite"/>
    </source>
</evidence>
<dbReference type="PROSITE" id="PS50222">
    <property type="entry name" value="EF_HAND_2"/>
    <property type="match status" value="1"/>
</dbReference>
<dbReference type="AlphaFoldDB" id="A0A0D3JKM3"/>
<dbReference type="Gene3D" id="1.10.238.10">
    <property type="entry name" value="EF-hand"/>
    <property type="match status" value="1"/>
</dbReference>
<dbReference type="Proteomes" id="UP000013827">
    <property type="component" value="Unassembled WGS sequence"/>
</dbReference>
<evidence type="ECO:0000313" key="5">
    <source>
        <dbReference type="Proteomes" id="UP000013827"/>
    </source>
</evidence>
<dbReference type="HOGENOM" id="CLU_124167_0_0_1"/>
<feature type="domain" description="EF-hand" evidence="3">
    <location>
        <begin position="67"/>
        <end position="102"/>
    </location>
</feature>
<dbReference type="InterPro" id="IPR018247">
    <property type="entry name" value="EF_Hand_1_Ca_BS"/>
</dbReference>
<dbReference type="KEGG" id="ehx:EMIHUDRAFT_207135"/>
<protein>
    <recommendedName>
        <fullName evidence="3">EF-hand domain-containing protein</fullName>
    </recommendedName>
</protein>
<evidence type="ECO:0000259" key="3">
    <source>
        <dbReference type="PROSITE" id="PS50222"/>
    </source>
</evidence>
<feature type="region of interest" description="Disordered" evidence="2">
    <location>
        <begin position="167"/>
        <end position="188"/>
    </location>
</feature>
<dbReference type="EnsemblProtists" id="EOD24058">
    <property type="protein sequence ID" value="EOD24058"/>
    <property type="gene ID" value="EMIHUDRAFT_207135"/>
</dbReference>
<dbReference type="CDD" id="cd00051">
    <property type="entry name" value="EFh"/>
    <property type="match status" value="1"/>
</dbReference>
<dbReference type="Pfam" id="PF13499">
    <property type="entry name" value="EF-hand_7"/>
    <property type="match status" value="1"/>
</dbReference>
<feature type="compositionally biased region" description="Polar residues" evidence="2">
    <location>
        <begin position="170"/>
        <end position="179"/>
    </location>
</feature>
<dbReference type="SUPFAM" id="SSF47473">
    <property type="entry name" value="EF-hand"/>
    <property type="match status" value="1"/>
</dbReference>
<dbReference type="RefSeq" id="XP_005776487.1">
    <property type="nucleotide sequence ID" value="XM_005776430.1"/>
</dbReference>
<name>A0A0D3JKM3_EMIH1</name>